<sequence>MSELTILTVAPAKLQLHAHAHACGPLWAGRSDWCGQGNLPAFLGRLNPVTGTPLVATAIGVSMILVFSLAVPLEGLAKLTKQFTLGVVAIVNLSLIRIKMREVAPPPGIFVCPFWVSVAGLIASVLLLALDIVLFS</sequence>
<dbReference type="Proteomes" id="UP000585507">
    <property type="component" value="Unassembled WGS sequence"/>
</dbReference>
<comment type="caution">
    <text evidence="2">The sequence shown here is derived from an EMBL/GenBank/DDBJ whole genome shotgun (WGS) entry which is preliminary data.</text>
</comment>
<evidence type="ECO:0000313" key="3">
    <source>
        <dbReference type="Proteomes" id="UP000585507"/>
    </source>
</evidence>
<dbReference type="EMBL" id="JACHBK010000008">
    <property type="protein sequence ID" value="MBB5537188.1"/>
    <property type="molecule type" value="Genomic_DNA"/>
</dbReference>
<dbReference type="Gene3D" id="1.20.1740.10">
    <property type="entry name" value="Amino acid/polyamine transporter I"/>
    <property type="match status" value="1"/>
</dbReference>
<protein>
    <submittedName>
        <fullName evidence="2">Amino acid transporter</fullName>
    </submittedName>
</protein>
<accession>A0A7W8UDD3</accession>
<gene>
    <name evidence="2" type="ORF">GGD55_003903</name>
</gene>
<dbReference type="RefSeq" id="WP_154663321.1">
    <property type="nucleotide sequence ID" value="NZ_JACHBK010000008.1"/>
</dbReference>
<feature type="transmembrane region" description="Helical" evidence="1">
    <location>
        <begin position="54"/>
        <end position="73"/>
    </location>
</feature>
<proteinExistence type="predicted"/>
<keyword evidence="1" id="KW-0472">Membrane</keyword>
<keyword evidence="1" id="KW-0812">Transmembrane</keyword>
<name>A0A7W8UDD3_9HYPH</name>
<feature type="transmembrane region" description="Helical" evidence="1">
    <location>
        <begin position="108"/>
        <end position="135"/>
    </location>
</feature>
<evidence type="ECO:0000313" key="2">
    <source>
        <dbReference type="EMBL" id="MBB5537188.1"/>
    </source>
</evidence>
<keyword evidence="1" id="KW-1133">Transmembrane helix</keyword>
<keyword evidence="3" id="KW-1185">Reference proteome</keyword>
<organism evidence="2 3">
    <name type="scientific">Rhizobium giardinii</name>
    <dbReference type="NCBI Taxonomy" id="56731"/>
    <lineage>
        <taxon>Bacteria</taxon>
        <taxon>Pseudomonadati</taxon>
        <taxon>Pseudomonadota</taxon>
        <taxon>Alphaproteobacteria</taxon>
        <taxon>Hyphomicrobiales</taxon>
        <taxon>Rhizobiaceae</taxon>
        <taxon>Rhizobium/Agrobacterium group</taxon>
        <taxon>Rhizobium</taxon>
    </lineage>
</organism>
<reference evidence="2 3" key="1">
    <citation type="submission" date="2020-08" db="EMBL/GenBank/DDBJ databases">
        <title>Genomic Encyclopedia of Type Strains, Phase IV (KMG-V): Genome sequencing to study the core and pangenomes of soil and plant-associated prokaryotes.</title>
        <authorList>
            <person name="Whitman W."/>
        </authorList>
    </citation>
    <scope>NUCLEOTIDE SEQUENCE [LARGE SCALE GENOMIC DNA]</scope>
    <source>
        <strain evidence="2 3">SEMIA 4084</strain>
    </source>
</reference>
<evidence type="ECO:0000256" key="1">
    <source>
        <dbReference type="SAM" id="Phobius"/>
    </source>
</evidence>
<dbReference type="AlphaFoldDB" id="A0A7W8UDD3"/>